<dbReference type="GO" id="GO:0006207">
    <property type="term" value="P:'de novo' pyrimidine nucleobase biosynthetic process"/>
    <property type="evidence" value="ECO:0007669"/>
    <property type="project" value="InterPro"/>
</dbReference>
<feature type="binding site" evidence="7">
    <location>
        <position position="49"/>
    </location>
    <ligand>
        <name>carbamoyl phosphate</name>
        <dbReference type="ChEBI" id="CHEBI:58228"/>
    </ligand>
</feature>
<evidence type="ECO:0000256" key="2">
    <source>
        <dbReference type="ARBA" id="ARBA00008896"/>
    </source>
</evidence>
<dbReference type="EMBL" id="LNZB01000036">
    <property type="protein sequence ID" value="KTD79378.1"/>
    <property type="molecule type" value="Genomic_DNA"/>
</dbReference>
<feature type="binding site" evidence="7">
    <location>
        <position position="50"/>
    </location>
    <ligand>
        <name>carbamoyl phosphate</name>
        <dbReference type="ChEBI" id="CHEBI:58228"/>
    </ligand>
</feature>
<dbReference type="RefSeq" id="WP_058480148.1">
    <property type="nucleotide sequence ID" value="NZ_CAAAIQ010000016.1"/>
</dbReference>
<feature type="binding site" evidence="7">
    <location>
        <position position="132"/>
    </location>
    <ligand>
        <name>carbamoyl phosphate</name>
        <dbReference type="ChEBI" id="CHEBI:58228"/>
    </ligand>
</feature>
<dbReference type="Gene3D" id="3.40.50.1370">
    <property type="entry name" value="Aspartate/ornithine carbamoyltransferase"/>
    <property type="match status" value="2"/>
</dbReference>
<dbReference type="GO" id="GO:0005829">
    <property type="term" value="C:cytosol"/>
    <property type="evidence" value="ECO:0007669"/>
    <property type="project" value="TreeGrafter"/>
</dbReference>
<keyword evidence="3 7" id="KW-0808">Transferase</keyword>
<comment type="subunit">
    <text evidence="7">Heterododecamer (2C3:3R2) of six catalytic PyrB chains organized as two trimers (C3), and six regulatory PyrI chains organized as three dimers (R2).</text>
</comment>
<dbReference type="PATRIC" id="fig|66969.6.peg.1587"/>
<organism evidence="10 11">
    <name type="scientific">Legionella waltersii</name>
    <dbReference type="NCBI Taxonomy" id="66969"/>
    <lineage>
        <taxon>Bacteria</taxon>
        <taxon>Pseudomonadati</taxon>
        <taxon>Pseudomonadota</taxon>
        <taxon>Gammaproteobacteria</taxon>
        <taxon>Legionellales</taxon>
        <taxon>Legionellaceae</taxon>
        <taxon>Legionella</taxon>
    </lineage>
</organism>
<dbReference type="InterPro" id="IPR002082">
    <property type="entry name" value="Asp_carbamoyltransf"/>
</dbReference>
<dbReference type="AlphaFoldDB" id="A0A0W1ADH7"/>
<dbReference type="NCBIfam" id="TIGR00670">
    <property type="entry name" value="asp_carb_tr"/>
    <property type="match status" value="1"/>
</dbReference>
<reference evidence="10 11" key="1">
    <citation type="submission" date="2015-11" db="EMBL/GenBank/DDBJ databases">
        <title>Genomic analysis of 38 Legionella species identifies large and diverse effector repertoires.</title>
        <authorList>
            <person name="Burstein D."/>
            <person name="Amaro F."/>
            <person name="Zusman T."/>
            <person name="Lifshitz Z."/>
            <person name="Cohen O."/>
            <person name="Gilbert J.A."/>
            <person name="Pupko T."/>
            <person name="Shuman H.A."/>
            <person name="Segal G."/>
        </authorList>
    </citation>
    <scope>NUCLEOTIDE SEQUENCE [LARGE SCALE GENOMIC DNA]</scope>
    <source>
        <strain evidence="10 11">ATCC 51914</strain>
    </source>
</reference>
<dbReference type="GO" id="GO:0004070">
    <property type="term" value="F:aspartate carbamoyltransferase activity"/>
    <property type="evidence" value="ECO:0007669"/>
    <property type="project" value="UniProtKB-UniRule"/>
</dbReference>
<dbReference type="PANTHER" id="PTHR45753:SF6">
    <property type="entry name" value="ASPARTATE CARBAMOYLTRANSFERASE"/>
    <property type="match status" value="1"/>
</dbReference>
<dbReference type="Proteomes" id="UP000054729">
    <property type="component" value="Unassembled WGS sequence"/>
</dbReference>
<dbReference type="NCBIfam" id="NF002032">
    <property type="entry name" value="PRK00856.1"/>
    <property type="match status" value="1"/>
</dbReference>
<evidence type="ECO:0000313" key="11">
    <source>
        <dbReference type="Proteomes" id="UP000054729"/>
    </source>
</evidence>
<accession>A0A0W1ADH7</accession>
<dbReference type="GO" id="GO:0006520">
    <property type="term" value="P:amino acid metabolic process"/>
    <property type="evidence" value="ECO:0007669"/>
    <property type="project" value="InterPro"/>
</dbReference>
<feature type="binding site" evidence="7">
    <location>
        <position position="256"/>
    </location>
    <ligand>
        <name>carbamoyl phosphate</name>
        <dbReference type="ChEBI" id="CHEBI:58228"/>
    </ligand>
</feature>
<dbReference type="HAMAP" id="MF_00001">
    <property type="entry name" value="Asp_carb_tr"/>
    <property type="match status" value="1"/>
</dbReference>
<dbReference type="STRING" id="66969.Lwal_1450"/>
<evidence type="ECO:0000256" key="7">
    <source>
        <dbReference type="HAMAP-Rule" id="MF_00001"/>
    </source>
</evidence>
<dbReference type="PRINTS" id="PR00101">
    <property type="entry name" value="ATCASE"/>
</dbReference>
<evidence type="ECO:0000256" key="5">
    <source>
        <dbReference type="ARBA" id="ARBA00043884"/>
    </source>
</evidence>
<dbReference type="InterPro" id="IPR006132">
    <property type="entry name" value="Asp/Orn_carbamoyltranf_P-bd"/>
</dbReference>
<name>A0A0W1ADH7_9GAMM</name>
<dbReference type="InterPro" id="IPR036901">
    <property type="entry name" value="Asp/Orn_carbamoylTrfase_sf"/>
</dbReference>
<evidence type="ECO:0000256" key="1">
    <source>
        <dbReference type="ARBA" id="ARBA00004852"/>
    </source>
</evidence>
<dbReference type="EC" id="2.1.3.2" evidence="7"/>
<dbReference type="InterPro" id="IPR006130">
    <property type="entry name" value="Asp/Orn_carbamoylTrfase"/>
</dbReference>
<feature type="binding site" evidence="7">
    <location>
        <position position="129"/>
    </location>
    <ligand>
        <name>carbamoyl phosphate</name>
        <dbReference type="ChEBI" id="CHEBI:58228"/>
    </ligand>
</feature>
<dbReference type="PRINTS" id="PR00100">
    <property type="entry name" value="AOTCASE"/>
</dbReference>
<dbReference type="OrthoDB" id="9774690at2"/>
<evidence type="ECO:0000256" key="3">
    <source>
        <dbReference type="ARBA" id="ARBA00022679"/>
    </source>
</evidence>
<dbReference type="GO" id="GO:0044205">
    <property type="term" value="P:'de novo' UMP biosynthetic process"/>
    <property type="evidence" value="ECO:0007669"/>
    <property type="project" value="UniProtKB-UniRule"/>
</dbReference>
<feature type="domain" description="Aspartate/ornithine carbamoyltransferase Asp/Orn-binding" evidence="8">
    <location>
        <begin position="149"/>
        <end position="293"/>
    </location>
</feature>
<evidence type="ECO:0000259" key="8">
    <source>
        <dbReference type="Pfam" id="PF00185"/>
    </source>
</evidence>
<feature type="binding site" evidence="7">
    <location>
        <position position="257"/>
    </location>
    <ligand>
        <name>carbamoyl phosphate</name>
        <dbReference type="ChEBI" id="CHEBI:58228"/>
    </ligand>
</feature>
<feature type="binding site" evidence="7">
    <location>
        <position position="215"/>
    </location>
    <ligand>
        <name>L-aspartate</name>
        <dbReference type="ChEBI" id="CHEBI:29991"/>
    </ligand>
</feature>
<feature type="binding site" evidence="7">
    <location>
        <position position="99"/>
    </location>
    <ligand>
        <name>carbamoyl phosphate</name>
        <dbReference type="ChEBI" id="CHEBI:58228"/>
    </ligand>
</feature>
<comment type="similarity">
    <text evidence="2 7">Belongs to the aspartate/ornithine carbamoyltransferase superfamily. ATCase family.</text>
</comment>
<keyword evidence="11" id="KW-1185">Reference proteome</keyword>
<dbReference type="Pfam" id="PF00185">
    <property type="entry name" value="OTCace"/>
    <property type="match status" value="1"/>
</dbReference>
<feature type="binding site" evidence="7">
    <location>
        <position position="162"/>
    </location>
    <ligand>
        <name>L-aspartate</name>
        <dbReference type="ChEBI" id="CHEBI:29991"/>
    </ligand>
</feature>
<gene>
    <name evidence="7 10" type="primary">pyrB</name>
    <name evidence="10" type="ORF">Lwal_1450</name>
</gene>
<dbReference type="SUPFAM" id="SSF53671">
    <property type="entry name" value="Aspartate/ornithine carbamoyltransferase"/>
    <property type="match status" value="1"/>
</dbReference>
<dbReference type="PANTHER" id="PTHR45753">
    <property type="entry name" value="ORNITHINE CARBAMOYLTRANSFERASE, MITOCHONDRIAL"/>
    <property type="match status" value="1"/>
</dbReference>
<dbReference type="GO" id="GO:0016597">
    <property type="term" value="F:amino acid binding"/>
    <property type="evidence" value="ECO:0007669"/>
    <property type="project" value="InterPro"/>
</dbReference>
<dbReference type="InterPro" id="IPR006131">
    <property type="entry name" value="Asp_carbamoyltransf_Asp/Orn-bd"/>
</dbReference>
<dbReference type="Pfam" id="PF02729">
    <property type="entry name" value="OTCace_N"/>
    <property type="match status" value="1"/>
</dbReference>
<proteinExistence type="inferred from homology"/>
<evidence type="ECO:0000313" key="10">
    <source>
        <dbReference type="EMBL" id="KTD79378.1"/>
    </source>
</evidence>
<comment type="caution">
    <text evidence="10">The sequence shown here is derived from an EMBL/GenBank/DDBJ whole genome shotgun (WGS) entry which is preliminary data.</text>
</comment>
<comment type="function">
    <text evidence="5 7">Catalyzes the condensation of carbamoyl phosphate and aspartate to form carbamoyl aspartate and inorganic phosphate, the committed step in the de novo pyrimidine nucleotide biosynthesis pathway.</text>
</comment>
<dbReference type="PROSITE" id="PS00097">
    <property type="entry name" value="CARBAMOYLTRANSFERASE"/>
    <property type="match status" value="1"/>
</dbReference>
<sequence length="298" mass="33619">MSHFLEISQLSKQHIEQLIQRALQFKHDSSFPNYSKHLVANLFYENSTRTRISFELAARHLSMQVVNLDVQTSSETKGEAIEDTIQNLAAMGIRYFVIRHKQEGLQQELAKKLGDSVHIVNAGDGIHAHPSQAVLDLVTIIEQKPQLEQLKIAILGNIKHSRVANSLQCICKTLGVAELVLVCPDLWKPEKLHYGRVTQDLKDGLSEADVVICLRVQRERLLENDHMDLKTYRQHFALTSKSIGYAKSNAMVMHPGPMNRGVEIDSEIADGKQSFILQQVTNGVFARMAILESLIHRT</sequence>
<evidence type="ECO:0000256" key="6">
    <source>
        <dbReference type="ARBA" id="ARBA00048859"/>
    </source>
</evidence>
<feature type="domain" description="Aspartate/ornithine carbamoyltransferase carbamoyl-P binding" evidence="9">
    <location>
        <begin position="3"/>
        <end position="142"/>
    </location>
</feature>
<comment type="pathway">
    <text evidence="1 7">Pyrimidine metabolism; UMP biosynthesis via de novo pathway; (S)-dihydroorotate from bicarbonate: step 2/3.</text>
</comment>
<comment type="catalytic activity">
    <reaction evidence="6 7">
        <text>carbamoyl phosphate + L-aspartate = N-carbamoyl-L-aspartate + phosphate + H(+)</text>
        <dbReference type="Rhea" id="RHEA:20013"/>
        <dbReference type="ChEBI" id="CHEBI:15378"/>
        <dbReference type="ChEBI" id="CHEBI:29991"/>
        <dbReference type="ChEBI" id="CHEBI:32814"/>
        <dbReference type="ChEBI" id="CHEBI:43474"/>
        <dbReference type="ChEBI" id="CHEBI:58228"/>
        <dbReference type="EC" id="2.1.3.2"/>
    </reaction>
</comment>
<dbReference type="UniPathway" id="UPA00070">
    <property type="reaction ID" value="UER00116"/>
</dbReference>
<keyword evidence="4 7" id="KW-0665">Pyrimidine biosynthesis</keyword>
<evidence type="ECO:0000259" key="9">
    <source>
        <dbReference type="Pfam" id="PF02729"/>
    </source>
</evidence>
<evidence type="ECO:0000256" key="4">
    <source>
        <dbReference type="ARBA" id="ARBA00022975"/>
    </source>
</evidence>
<feature type="binding site" evidence="7">
    <location>
        <position position="77"/>
    </location>
    <ligand>
        <name>L-aspartate</name>
        <dbReference type="ChEBI" id="CHEBI:29991"/>
    </ligand>
</feature>
<protein>
    <recommendedName>
        <fullName evidence="7">Aspartate carbamoyltransferase</fullName>
        <ecNumber evidence="7">2.1.3.2</ecNumber>
    </recommendedName>
    <alternativeName>
        <fullName evidence="7">Aspartate transcarbamylase</fullName>
        <shortName evidence="7">ATCase</shortName>
    </alternativeName>
</protein>